<name>A0A0C3CLI4_HEBCY</name>
<evidence type="ECO:0000313" key="1">
    <source>
        <dbReference type="EMBL" id="KIM49560.1"/>
    </source>
</evidence>
<sequence>MQEKITFLEYRSRLLSTGLEVDRRIQQRGIGEFEFCKAILVIDASTFEPQHKQRLKIEINASNACTIVDTSGLHQRVKSTTAIVIIRKQPLHNHLRFFPKKTTFQFAAEP</sequence>
<gene>
    <name evidence="1" type="ORF">M413DRAFT_438747</name>
</gene>
<evidence type="ECO:0000313" key="2">
    <source>
        <dbReference type="Proteomes" id="UP000053424"/>
    </source>
</evidence>
<dbReference type="AlphaFoldDB" id="A0A0C3CLI4"/>
<dbReference type="Proteomes" id="UP000053424">
    <property type="component" value="Unassembled WGS sequence"/>
</dbReference>
<reference evidence="2" key="2">
    <citation type="submission" date="2015-01" db="EMBL/GenBank/DDBJ databases">
        <title>Evolutionary Origins and Diversification of the Mycorrhizal Mutualists.</title>
        <authorList>
            <consortium name="DOE Joint Genome Institute"/>
            <consortium name="Mycorrhizal Genomics Consortium"/>
            <person name="Kohler A."/>
            <person name="Kuo A."/>
            <person name="Nagy L.G."/>
            <person name="Floudas D."/>
            <person name="Copeland A."/>
            <person name="Barry K.W."/>
            <person name="Cichocki N."/>
            <person name="Veneault-Fourrey C."/>
            <person name="LaButti K."/>
            <person name="Lindquist E.A."/>
            <person name="Lipzen A."/>
            <person name="Lundell T."/>
            <person name="Morin E."/>
            <person name="Murat C."/>
            <person name="Riley R."/>
            <person name="Ohm R."/>
            <person name="Sun H."/>
            <person name="Tunlid A."/>
            <person name="Henrissat B."/>
            <person name="Grigoriev I.V."/>
            <person name="Hibbett D.S."/>
            <person name="Martin F."/>
        </authorList>
    </citation>
    <scope>NUCLEOTIDE SEQUENCE [LARGE SCALE GENOMIC DNA]</scope>
    <source>
        <strain evidence="2">h7</strain>
    </source>
</reference>
<accession>A0A0C3CLI4</accession>
<keyword evidence="2" id="KW-1185">Reference proteome</keyword>
<proteinExistence type="predicted"/>
<organism evidence="1 2">
    <name type="scientific">Hebeloma cylindrosporum</name>
    <dbReference type="NCBI Taxonomy" id="76867"/>
    <lineage>
        <taxon>Eukaryota</taxon>
        <taxon>Fungi</taxon>
        <taxon>Dikarya</taxon>
        <taxon>Basidiomycota</taxon>
        <taxon>Agaricomycotina</taxon>
        <taxon>Agaricomycetes</taxon>
        <taxon>Agaricomycetidae</taxon>
        <taxon>Agaricales</taxon>
        <taxon>Agaricineae</taxon>
        <taxon>Hymenogastraceae</taxon>
        <taxon>Hebeloma</taxon>
    </lineage>
</organism>
<reference evidence="1 2" key="1">
    <citation type="submission" date="2014-04" db="EMBL/GenBank/DDBJ databases">
        <authorList>
            <consortium name="DOE Joint Genome Institute"/>
            <person name="Kuo A."/>
            <person name="Gay G."/>
            <person name="Dore J."/>
            <person name="Kohler A."/>
            <person name="Nagy L.G."/>
            <person name="Floudas D."/>
            <person name="Copeland A."/>
            <person name="Barry K.W."/>
            <person name="Cichocki N."/>
            <person name="Veneault-Fourrey C."/>
            <person name="LaButti K."/>
            <person name="Lindquist E.A."/>
            <person name="Lipzen A."/>
            <person name="Lundell T."/>
            <person name="Morin E."/>
            <person name="Murat C."/>
            <person name="Sun H."/>
            <person name="Tunlid A."/>
            <person name="Henrissat B."/>
            <person name="Grigoriev I.V."/>
            <person name="Hibbett D.S."/>
            <person name="Martin F."/>
            <person name="Nordberg H.P."/>
            <person name="Cantor M.N."/>
            <person name="Hua S.X."/>
        </authorList>
    </citation>
    <scope>NUCLEOTIDE SEQUENCE [LARGE SCALE GENOMIC DNA]</scope>
    <source>
        <strain evidence="2">h7</strain>
    </source>
</reference>
<dbReference type="EMBL" id="KN831768">
    <property type="protein sequence ID" value="KIM49560.1"/>
    <property type="molecule type" value="Genomic_DNA"/>
</dbReference>
<protein>
    <submittedName>
        <fullName evidence="1">Uncharacterized protein</fullName>
    </submittedName>
</protein>
<dbReference type="HOGENOM" id="CLU_2171379_0_0_1"/>